<dbReference type="AlphaFoldDB" id="A0A4R1QP16"/>
<evidence type="ECO:0000313" key="3">
    <source>
        <dbReference type="EMBL" id="TCL55539.1"/>
    </source>
</evidence>
<dbReference type="Proteomes" id="UP000295184">
    <property type="component" value="Unassembled WGS sequence"/>
</dbReference>
<protein>
    <recommendedName>
        <fullName evidence="2">DUF6199 domain-containing protein</fullName>
    </recommendedName>
</protein>
<proteinExistence type="predicted"/>
<dbReference type="InterPro" id="IPR045679">
    <property type="entry name" value="DUF6199"/>
</dbReference>
<feature type="transmembrane region" description="Helical" evidence="1">
    <location>
        <begin position="214"/>
        <end position="233"/>
    </location>
</feature>
<gene>
    <name evidence="3" type="ORF">EDD77_11653</name>
</gene>
<keyword evidence="1" id="KW-0472">Membrane</keyword>
<sequence>MTIPEWMTRRKKPLLAVGAVLAALLLALYFRALFHPGYWYDGIFLARQQAGVFSGQDYRAACTLQMERRESEAALSFTLNGETRNYRILLGSDGFSTQIYENGTLAFSGQASPMGDWHLLTDEAGNFNMDDIAQIHVGPQEPPPEFPSYGQLYTWAVSDRCDTFGSPIFLLPLLLLAACLAVDIRFPNFFFLMRHGLEVDGGEPSGWYRAGQKFGRVVLVLAMLYCVGASLFMH</sequence>
<dbReference type="Pfam" id="PF19701">
    <property type="entry name" value="DUF6199"/>
    <property type="match status" value="1"/>
</dbReference>
<reference evidence="3 4" key="1">
    <citation type="submission" date="2019-03" db="EMBL/GenBank/DDBJ databases">
        <title>Genomic Encyclopedia of Type Strains, Phase IV (KMG-IV): sequencing the most valuable type-strain genomes for metagenomic binning, comparative biology and taxonomic classification.</title>
        <authorList>
            <person name="Goeker M."/>
        </authorList>
    </citation>
    <scope>NUCLEOTIDE SEQUENCE [LARGE SCALE GENOMIC DNA]</scope>
    <source>
        <strain evidence="3 4">DSM 100451</strain>
    </source>
</reference>
<organism evidence="3 4">
    <name type="scientific">Allofournierella massiliensis</name>
    <dbReference type="NCBI Taxonomy" id="1650663"/>
    <lineage>
        <taxon>Bacteria</taxon>
        <taxon>Bacillati</taxon>
        <taxon>Bacillota</taxon>
        <taxon>Clostridia</taxon>
        <taxon>Eubacteriales</taxon>
        <taxon>Oscillospiraceae</taxon>
        <taxon>Allofournierella</taxon>
    </lineage>
</organism>
<accession>A0A4R1QP16</accession>
<evidence type="ECO:0000313" key="4">
    <source>
        <dbReference type="Proteomes" id="UP000295184"/>
    </source>
</evidence>
<evidence type="ECO:0000256" key="1">
    <source>
        <dbReference type="SAM" id="Phobius"/>
    </source>
</evidence>
<dbReference type="EMBL" id="SLUM01000016">
    <property type="protein sequence ID" value="TCL55539.1"/>
    <property type="molecule type" value="Genomic_DNA"/>
</dbReference>
<dbReference type="RefSeq" id="WP_058967161.1">
    <property type="nucleotide sequence ID" value="NZ_CABKVM010000019.1"/>
</dbReference>
<keyword evidence="1" id="KW-0812">Transmembrane</keyword>
<feature type="domain" description="DUF6199" evidence="2">
    <location>
        <begin position="174"/>
        <end position="227"/>
    </location>
</feature>
<comment type="caution">
    <text evidence="3">The sequence shown here is derived from an EMBL/GenBank/DDBJ whole genome shotgun (WGS) entry which is preliminary data.</text>
</comment>
<evidence type="ECO:0000259" key="2">
    <source>
        <dbReference type="Pfam" id="PF19701"/>
    </source>
</evidence>
<feature type="transmembrane region" description="Helical" evidence="1">
    <location>
        <begin position="168"/>
        <end position="193"/>
    </location>
</feature>
<dbReference type="OrthoDB" id="1859652at2"/>
<name>A0A4R1QP16_9FIRM</name>
<keyword evidence="1" id="KW-1133">Transmembrane helix</keyword>